<reference evidence="2 3" key="1">
    <citation type="journal article" date="2020" name="ISME J.">
        <title>Uncovering the hidden diversity of litter-decomposition mechanisms in mushroom-forming fungi.</title>
        <authorList>
            <person name="Floudas D."/>
            <person name="Bentzer J."/>
            <person name="Ahren D."/>
            <person name="Johansson T."/>
            <person name="Persson P."/>
            <person name="Tunlid A."/>
        </authorList>
    </citation>
    <scope>NUCLEOTIDE SEQUENCE [LARGE SCALE GENOMIC DNA]</scope>
    <source>
        <strain evidence="2 3">CBS 406.79</strain>
    </source>
</reference>
<organism evidence="2 3">
    <name type="scientific">Collybiopsis confluens</name>
    <dbReference type="NCBI Taxonomy" id="2823264"/>
    <lineage>
        <taxon>Eukaryota</taxon>
        <taxon>Fungi</taxon>
        <taxon>Dikarya</taxon>
        <taxon>Basidiomycota</taxon>
        <taxon>Agaricomycotina</taxon>
        <taxon>Agaricomycetes</taxon>
        <taxon>Agaricomycetidae</taxon>
        <taxon>Agaricales</taxon>
        <taxon>Marasmiineae</taxon>
        <taxon>Omphalotaceae</taxon>
        <taxon>Collybiopsis</taxon>
    </lineage>
</organism>
<sequence length="395" mass="42947">MTTSIYWKMLTQNTQDGYVRFIIWRRGRGIILPSAISATSAIAEVKAGGNPSQHIVDRMNRARDAATAATSNYFVVLGQAQQQWIQIRELYPNLDFWGWIAAGNYPPLDASTQTELFSAMQAYYGPDAASLSGYITNITNAFNGSAPLPGYNQSGMIDDPDLIATATQYANSGVKPPESDIRQSLSLVPAYTIQTYTSTLQAWITASGHGATRDQVITIDINQGRSTTWDDYGFKEVRGGGGVGFWPFFWAEDVPNIKTLFPNRLPGAPDVLSSKFAKISSVLVGYDVELKLDFASEMRDEVNSIYEEVESTGGNMSIFGFRVSAGGGGGSTEHVVAKFEDVKWDKSSGSMSLTPTAGQVYPTILAAVALAVSVILYYQSRYEICQISVTSSLKG</sequence>
<comment type="caution">
    <text evidence="2">The sequence shown here is derived from an EMBL/GenBank/DDBJ whole genome shotgun (WGS) entry which is preliminary data.</text>
</comment>
<gene>
    <name evidence="2" type="ORF">D9757_007975</name>
</gene>
<feature type="transmembrane region" description="Helical" evidence="1">
    <location>
        <begin position="360"/>
        <end position="378"/>
    </location>
</feature>
<name>A0A8H5M4C3_9AGAR</name>
<accession>A0A8H5M4C3</accession>
<dbReference type="Proteomes" id="UP000518752">
    <property type="component" value="Unassembled WGS sequence"/>
</dbReference>
<keyword evidence="3" id="KW-1185">Reference proteome</keyword>
<evidence type="ECO:0000313" key="2">
    <source>
        <dbReference type="EMBL" id="KAF5380287.1"/>
    </source>
</evidence>
<dbReference type="EMBL" id="JAACJN010000064">
    <property type="protein sequence ID" value="KAF5380287.1"/>
    <property type="molecule type" value="Genomic_DNA"/>
</dbReference>
<keyword evidence="1" id="KW-0472">Membrane</keyword>
<proteinExistence type="predicted"/>
<evidence type="ECO:0000313" key="3">
    <source>
        <dbReference type="Proteomes" id="UP000518752"/>
    </source>
</evidence>
<evidence type="ECO:0000256" key="1">
    <source>
        <dbReference type="SAM" id="Phobius"/>
    </source>
</evidence>
<dbReference type="AlphaFoldDB" id="A0A8H5M4C3"/>
<protein>
    <submittedName>
        <fullName evidence="2">Uncharacterized protein</fullName>
    </submittedName>
</protein>
<keyword evidence="1" id="KW-0812">Transmembrane</keyword>
<keyword evidence="1" id="KW-1133">Transmembrane helix</keyword>